<dbReference type="AlphaFoldDB" id="A0A418WGV4"/>
<keyword evidence="6" id="KW-1185">Reference proteome</keyword>
<dbReference type="InterPro" id="IPR014862">
    <property type="entry name" value="TrwC"/>
</dbReference>
<gene>
    <name evidence="5" type="ORF">D3874_21760</name>
</gene>
<evidence type="ECO:0000256" key="1">
    <source>
        <dbReference type="ARBA" id="ARBA00022741"/>
    </source>
</evidence>
<evidence type="ECO:0000256" key="3">
    <source>
        <dbReference type="SAM" id="MobiDB-lite"/>
    </source>
</evidence>
<dbReference type="GO" id="GO:0017116">
    <property type="term" value="F:single-stranded DNA helicase activity"/>
    <property type="evidence" value="ECO:0007669"/>
    <property type="project" value="TreeGrafter"/>
</dbReference>
<reference evidence="5 6" key="1">
    <citation type="submission" date="2018-09" db="EMBL/GenBank/DDBJ databases">
        <authorList>
            <person name="Zhu H."/>
        </authorList>
    </citation>
    <scope>NUCLEOTIDE SEQUENCE [LARGE SCALE GENOMIC DNA]</scope>
    <source>
        <strain evidence="5 6">K1W22B-8</strain>
    </source>
</reference>
<keyword evidence="2" id="KW-0067">ATP-binding</keyword>
<evidence type="ECO:0000259" key="4">
    <source>
        <dbReference type="Pfam" id="PF08751"/>
    </source>
</evidence>
<evidence type="ECO:0000313" key="6">
    <source>
        <dbReference type="Proteomes" id="UP000284605"/>
    </source>
</evidence>
<feature type="region of interest" description="Disordered" evidence="3">
    <location>
        <begin position="43"/>
        <end position="67"/>
    </location>
</feature>
<dbReference type="InterPro" id="IPR050534">
    <property type="entry name" value="Coronavir_polyprotein_1ab"/>
</dbReference>
<proteinExistence type="predicted"/>
<dbReference type="PANTHER" id="PTHR43788:SF6">
    <property type="entry name" value="DNA HELICASE B"/>
    <property type="match status" value="1"/>
</dbReference>
<dbReference type="GO" id="GO:0006310">
    <property type="term" value="P:DNA recombination"/>
    <property type="evidence" value="ECO:0007669"/>
    <property type="project" value="TreeGrafter"/>
</dbReference>
<dbReference type="Pfam" id="PF08751">
    <property type="entry name" value="TrwC"/>
    <property type="match status" value="1"/>
</dbReference>
<comment type="caution">
    <text evidence="5">The sequence shown here is derived from an EMBL/GenBank/DDBJ whole genome shotgun (WGS) entry which is preliminary data.</text>
</comment>
<keyword evidence="1" id="KW-0547">Nucleotide-binding</keyword>
<evidence type="ECO:0000256" key="2">
    <source>
        <dbReference type="ARBA" id="ARBA00022840"/>
    </source>
</evidence>
<protein>
    <recommendedName>
        <fullName evidence="4">TrwC relaxase domain-containing protein</fullName>
    </recommendedName>
</protein>
<dbReference type="SUPFAM" id="SSF52540">
    <property type="entry name" value="P-loop containing nucleoside triphosphate hydrolases"/>
    <property type="match status" value="1"/>
</dbReference>
<dbReference type="Proteomes" id="UP000284605">
    <property type="component" value="Unassembled WGS sequence"/>
</dbReference>
<dbReference type="SUPFAM" id="SSF55464">
    <property type="entry name" value="Origin of replication-binding domain, RBD-like"/>
    <property type="match status" value="1"/>
</dbReference>
<dbReference type="Gene3D" id="2.30.30.940">
    <property type="match status" value="1"/>
</dbReference>
<organism evidence="5 6">
    <name type="scientific">Oleomonas cavernae</name>
    <dbReference type="NCBI Taxonomy" id="2320859"/>
    <lineage>
        <taxon>Bacteria</taxon>
        <taxon>Pseudomonadati</taxon>
        <taxon>Pseudomonadota</taxon>
        <taxon>Alphaproteobacteria</taxon>
        <taxon>Acetobacterales</taxon>
        <taxon>Acetobacteraceae</taxon>
        <taxon>Oleomonas</taxon>
    </lineage>
</organism>
<accession>A0A418WGV4</accession>
<feature type="domain" description="TrwC relaxase" evidence="4">
    <location>
        <begin position="2"/>
        <end position="80"/>
    </location>
</feature>
<name>A0A418WGV4_9PROT</name>
<dbReference type="GO" id="GO:0005524">
    <property type="term" value="F:ATP binding"/>
    <property type="evidence" value="ECO:0007669"/>
    <property type="project" value="UniProtKB-KW"/>
</dbReference>
<dbReference type="Pfam" id="PF13604">
    <property type="entry name" value="AAA_30"/>
    <property type="match status" value="1"/>
</dbReference>
<sequence length="570" mass="62199">MALARELRRRLAVEIVRKTEGLFELAGIPAELVKAFSKRSRELDASASADDRDQQQRRSRQAKGEPTDILRRQAWKDEVTALGYDADIIVQSAVGRRVAEHPLPDWTMVAEEITAKDSCPRVRDARRKITEHLVGFNIDKSSLVEIQRQVISERFIDLGFDTSREAICTTQAVLRAERRIVDIAPKIAARSAHALHPSQLEQALFYADCDHEQVLAFRAATSGRDLTVIEGAAGTGKSRTIGMVVEAYKAAGYQTLVTAPSWVATKGLGEAVGSDYSVLPELLNDLRGNKRWLPPTSVVIVDEAGMVGARSMASLLTEVESFGAKVILIGDRHQLQPVEAGPALSLALERLPHESYATLSTVRRQRSASDREQTLRWRAADPDAAFEAINFARAQGTWRSVKSEEQAADSAVDLWASFQAADEEVLILARTHAELRAITDRIRKKLRDSGQIVGEDAIILAADRQGNLFDLPIARGDQVRIGKRVRKKGLINGSGGTIQEISTTQDGVVEIKLLVDGRIVSVTSEELRDPESGGLKIRHGYASTTHAAQGVTVKNTIVVAGTVPTGGAPI</sequence>
<dbReference type="Gene3D" id="3.40.50.300">
    <property type="entry name" value="P-loop containing nucleotide triphosphate hydrolases"/>
    <property type="match status" value="2"/>
</dbReference>
<dbReference type="EMBL" id="QYUK01000011">
    <property type="protein sequence ID" value="RJF89271.1"/>
    <property type="molecule type" value="Genomic_DNA"/>
</dbReference>
<dbReference type="GO" id="GO:0009338">
    <property type="term" value="C:exodeoxyribonuclease V complex"/>
    <property type="evidence" value="ECO:0007669"/>
    <property type="project" value="TreeGrafter"/>
</dbReference>
<dbReference type="InterPro" id="IPR027417">
    <property type="entry name" value="P-loop_NTPase"/>
</dbReference>
<evidence type="ECO:0000313" key="5">
    <source>
        <dbReference type="EMBL" id="RJF89271.1"/>
    </source>
</evidence>
<dbReference type="PANTHER" id="PTHR43788">
    <property type="entry name" value="DNA2/NAM7 HELICASE FAMILY MEMBER"/>
    <property type="match status" value="1"/>
</dbReference>